<organism evidence="2 3">
    <name type="scientific">Rubroshorea leprosula</name>
    <dbReference type="NCBI Taxonomy" id="152421"/>
    <lineage>
        <taxon>Eukaryota</taxon>
        <taxon>Viridiplantae</taxon>
        <taxon>Streptophyta</taxon>
        <taxon>Embryophyta</taxon>
        <taxon>Tracheophyta</taxon>
        <taxon>Spermatophyta</taxon>
        <taxon>Magnoliopsida</taxon>
        <taxon>eudicotyledons</taxon>
        <taxon>Gunneridae</taxon>
        <taxon>Pentapetalae</taxon>
        <taxon>rosids</taxon>
        <taxon>malvids</taxon>
        <taxon>Malvales</taxon>
        <taxon>Dipterocarpaceae</taxon>
        <taxon>Rubroshorea</taxon>
    </lineage>
</organism>
<sequence>MYNDLKQNYWWDGMKKDVAELVAKCMTCQVVKAEHQKPAVELQPLPIPEWKWEEVTMDFVLGPPETKKQSNAI</sequence>
<protein>
    <recommendedName>
        <fullName evidence="1">Integrase zinc-binding domain-containing protein</fullName>
    </recommendedName>
</protein>
<dbReference type="AlphaFoldDB" id="A0AAV5HQF9"/>
<dbReference type="Pfam" id="PF17921">
    <property type="entry name" value="Integrase_H2C2"/>
    <property type="match status" value="1"/>
</dbReference>
<feature type="domain" description="Integrase zinc-binding" evidence="1">
    <location>
        <begin position="1"/>
        <end position="33"/>
    </location>
</feature>
<dbReference type="InterPro" id="IPR041588">
    <property type="entry name" value="Integrase_H2C2"/>
</dbReference>
<dbReference type="EMBL" id="BPVZ01000002">
    <property type="protein sequence ID" value="GKU88114.1"/>
    <property type="molecule type" value="Genomic_DNA"/>
</dbReference>
<dbReference type="Proteomes" id="UP001054252">
    <property type="component" value="Unassembled WGS sequence"/>
</dbReference>
<keyword evidence="3" id="KW-1185">Reference proteome</keyword>
<evidence type="ECO:0000313" key="2">
    <source>
        <dbReference type="EMBL" id="GKU88114.1"/>
    </source>
</evidence>
<evidence type="ECO:0000313" key="3">
    <source>
        <dbReference type="Proteomes" id="UP001054252"/>
    </source>
</evidence>
<reference evidence="2 3" key="1">
    <citation type="journal article" date="2021" name="Commun. Biol.">
        <title>The genome of Shorea leprosula (Dipterocarpaceae) highlights the ecological relevance of drought in aseasonal tropical rainforests.</title>
        <authorList>
            <person name="Ng K.K.S."/>
            <person name="Kobayashi M.J."/>
            <person name="Fawcett J.A."/>
            <person name="Hatakeyama M."/>
            <person name="Paape T."/>
            <person name="Ng C.H."/>
            <person name="Ang C.C."/>
            <person name="Tnah L.H."/>
            <person name="Lee C.T."/>
            <person name="Nishiyama T."/>
            <person name="Sese J."/>
            <person name="O'Brien M.J."/>
            <person name="Copetti D."/>
            <person name="Mohd Noor M.I."/>
            <person name="Ong R.C."/>
            <person name="Putra M."/>
            <person name="Sireger I.Z."/>
            <person name="Indrioko S."/>
            <person name="Kosugi Y."/>
            <person name="Izuno A."/>
            <person name="Isagi Y."/>
            <person name="Lee S.L."/>
            <person name="Shimizu K.K."/>
        </authorList>
    </citation>
    <scope>NUCLEOTIDE SEQUENCE [LARGE SCALE GENOMIC DNA]</scope>
    <source>
        <strain evidence="2">214</strain>
    </source>
</reference>
<dbReference type="Gene3D" id="1.10.340.70">
    <property type="match status" value="1"/>
</dbReference>
<accession>A0AAV5HQF9</accession>
<evidence type="ECO:0000259" key="1">
    <source>
        <dbReference type="Pfam" id="PF17921"/>
    </source>
</evidence>
<name>A0AAV5HQF9_9ROSI</name>
<gene>
    <name evidence="2" type="ORF">SLEP1_g2415</name>
</gene>
<dbReference type="PANTHER" id="PTHR35046">
    <property type="entry name" value="ZINC KNUCKLE (CCHC-TYPE) FAMILY PROTEIN"/>
    <property type="match status" value="1"/>
</dbReference>
<comment type="caution">
    <text evidence="2">The sequence shown here is derived from an EMBL/GenBank/DDBJ whole genome shotgun (WGS) entry which is preliminary data.</text>
</comment>
<dbReference type="PANTHER" id="PTHR35046:SF26">
    <property type="entry name" value="RNA-DIRECTED DNA POLYMERASE"/>
    <property type="match status" value="1"/>
</dbReference>
<proteinExistence type="predicted"/>